<dbReference type="RefSeq" id="XP_040882155.1">
    <property type="nucleotide sequence ID" value="XM_041027686.1"/>
</dbReference>
<feature type="region of interest" description="Disordered" evidence="1">
    <location>
        <begin position="195"/>
        <end position="281"/>
    </location>
</feature>
<dbReference type="AlphaFoldDB" id="A0A074W5H1"/>
<gene>
    <name evidence="2" type="ORF">M437DRAFT_82107</name>
</gene>
<evidence type="ECO:0000256" key="1">
    <source>
        <dbReference type="SAM" id="MobiDB-lite"/>
    </source>
</evidence>
<feature type="region of interest" description="Disordered" evidence="1">
    <location>
        <begin position="1"/>
        <end position="22"/>
    </location>
</feature>
<sequence length="281" mass="30242">MTSTFARTSPIAGPSSGPSQIGNVTLHTAILASQNTIPQQTVESTKAQTTDYGEPTAASCFALRRRILTKGFKKVFHSRRPKRKGVPSPAHSIQLSDEEDQPVRMSASEQRGRKTTARLPLGARRPPTLYDDGQGSWVGEFGYIYSGGLDLNRSRLSLALCSEVGRAPRPSLEAKDNHPRMGSRAVAGLENACDGAAEQDPRGTRSLAGAGVEADIHQDQQLSRDGGAHDDTECQHMSNETTEVAPLEEKCGSCDEDEDRCEDPECSCQNHGRCCSDGGDD</sequence>
<protein>
    <submittedName>
        <fullName evidence="2">Uncharacterized protein</fullName>
    </submittedName>
</protein>
<proteinExistence type="predicted"/>
<dbReference type="EMBL" id="KL584827">
    <property type="protein sequence ID" value="KEQ65132.1"/>
    <property type="molecule type" value="Genomic_DNA"/>
</dbReference>
<keyword evidence="3" id="KW-1185">Reference proteome</keyword>
<evidence type="ECO:0000313" key="2">
    <source>
        <dbReference type="EMBL" id="KEQ65132.1"/>
    </source>
</evidence>
<dbReference type="HOGENOM" id="CLU_990399_0_0_1"/>
<feature type="compositionally biased region" description="Basic residues" evidence="1">
    <location>
        <begin position="76"/>
        <end position="85"/>
    </location>
</feature>
<organism evidence="2 3">
    <name type="scientific">Aureobasidium melanogenum (strain CBS 110374)</name>
    <name type="common">Aureobasidium pullulans var. melanogenum</name>
    <dbReference type="NCBI Taxonomy" id="1043003"/>
    <lineage>
        <taxon>Eukaryota</taxon>
        <taxon>Fungi</taxon>
        <taxon>Dikarya</taxon>
        <taxon>Ascomycota</taxon>
        <taxon>Pezizomycotina</taxon>
        <taxon>Dothideomycetes</taxon>
        <taxon>Dothideomycetidae</taxon>
        <taxon>Dothideales</taxon>
        <taxon>Saccotheciaceae</taxon>
        <taxon>Aureobasidium</taxon>
    </lineage>
</organism>
<dbReference type="GeneID" id="63921059"/>
<accession>A0A074W5H1</accession>
<name>A0A074W5H1_AURM1</name>
<evidence type="ECO:0000313" key="3">
    <source>
        <dbReference type="Proteomes" id="UP000030672"/>
    </source>
</evidence>
<feature type="region of interest" description="Disordered" evidence="1">
    <location>
        <begin position="76"/>
        <end position="115"/>
    </location>
</feature>
<reference evidence="2 3" key="1">
    <citation type="journal article" date="2014" name="BMC Genomics">
        <title>Genome sequencing of four Aureobasidium pullulans varieties: biotechnological potential, stress tolerance, and description of new species.</title>
        <authorList>
            <person name="Gostin Ar C."/>
            <person name="Ohm R.A."/>
            <person name="Kogej T."/>
            <person name="Sonjak S."/>
            <person name="Turk M."/>
            <person name="Zajc J."/>
            <person name="Zalar P."/>
            <person name="Grube M."/>
            <person name="Sun H."/>
            <person name="Han J."/>
            <person name="Sharma A."/>
            <person name="Chiniquy J."/>
            <person name="Ngan C.Y."/>
            <person name="Lipzen A."/>
            <person name="Barry K."/>
            <person name="Grigoriev I.V."/>
            <person name="Gunde-Cimerman N."/>
        </authorList>
    </citation>
    <scope>NUCLEOTIDE SEQUENCE [LARGE SCALE GENOMIC DNA]</scope>
    <source>
        <strain evidence="2 3">CBS 110374</strain>
    </source>
</reference>
<dbReference type="Proteomes" id="UP000030672">
    <property type="component" value="Unassembled WGS sequence"/>
</dbReference>
<feature type="compositionally biased region" description="Acidic residues" evidence="1">
    <location>
        <begin position="254"/>
        <end position="265"/>
    </location>
</feature>